<dbReference type="Proteomes" id="UP001595773">
    <property type="component" value="Unassembled WGS sequence"/>
</dbReference>
<sequence length="393" mass="42655">MRHVPNTERRARLARRHALSPDAHVRTVEDATRAVVALHATDAPSVHLSVWARTIGVVPADVDRALYTDRTLVKQLAMRRTLFAFPKELLPAVLPSSAARVASSERARMSRDLVRAGIASDGGIWLDRAEIAVVAALTGGVPLSAAQLRRAAPLIDVTVQSTAGESWSAPQVLTLLGAEGANMRGPCTGSFPTARPLWTCTSSWLEDPIDSWTAKDGYRELVRRWLFAFGPGTEDDMVWWLGATKGIVRAALEDLGAVAVTLDQSAVGWLLPNDLEEVRDPEPWTALLPPLDPTVMGWKGRGFYLGSHHGSLFDSRGNAGTTAWVDGRIVGCWIQDQNATVRLGLLEEVSAAATRSLNDHAADLTEWLNGIRSPTGYQSSMMRALAADWSPKH</sequence>
<keyword evidence="2" id="KW-1185">Reference proteome</keyword>
<keyword evidence="1" id="KW-0238">DNA-binding</keyword>
<dbReference type="GO" id="GO:0003677">
    <property type="term" value="F:DNA binding"/>
    <property type="evidence" value="ECO:0007669"/>
    <property type="project" value="UniProtKB-KW"/>
</dbReference>
<dbReference type="PANTHER" id="PTHR38479">
    <property type="entry name" value="LMO0824 PROTEIN"/>
    <property type="match status" value="1"/>
</dbReference>
<proteinExistence type="predicted"/>
<name>A0ABV8QXE9_9MICC</name>
<reference evidence="2" key="1">
    <citation type="journal article" date="2019" name="Int. J. Syst. Evol. Microbiol.">
        <title>The Global Catalogue of Microorganisms (GCM) 10K type strain sequencing project: providing services to taxonomists for standard genome sequencing and annotation.</title>
        <authorList>
            <consortium name="The Broad Institute Genomics Platform"/>
            <consortium name="The Broad Institute Genome Sequencing Center for Infectious Disease"/>
            <person name="Wu L."/>
            <person name="Ma J."/>
        </authorList>
    </citation>
    <scope>NUCLEOTIDE SEQUENCE [LARGE SCALE GENOMIC DNA]</scope>
    <source>
        <strain evidence="2">CGMCC 1.10698</strain>
    </source>
</reference>
<dbReference type="Pfam" id="PF06224">
    <property type="entry name" value="AlkZ-like"/>
    <property type="match status" value="1"/>
</dbReference>
<protein>
    <submittedName>
        <fullName evidence="1">Winged helix DNA-binding domain-containing protein</fullName>
    </submittedName>
</protein>
<dbReference type="EMBL" id="JBHSCQ010000005">
    <property type="protein sequence ID" value="MFC4264864.1"/>
    <property type="molecule type" value="Genomic_DNA"/>
</dbReference>
<gene>
    <name evidence="1" type="ORF">ACFOW9_04535</name>
</gene>
<dbReference type="PANTHER" id="PTHR38479:SF2">
    <property type="entry name" value="WINGED HELIX DNA-BINDING DOMAIN-CONTAINING PROTEIN"/>
    <property type="match status" value="1"/>
</dbReference>
<dbReference type="RefSeq" id="WP_230066482.1">
    <property type="nucleotide sequence ID" value="NZ_BAABLL010000019.1"/>
</dbReference>
<comment type="caution">
    <text evidence="1">The sequence shown here is derived from an EMBL/GenBank/DDBJ whole genome shotgun (WGS) entry which is preliminary data.</text>
</comment>
<evidence type="ECO:0000313" key="2">
    <source>
        <dbReference type="Proteomes" id="UP001595773"/>
    </source>
</evidence>
<dbReference type="InterPro" id="IPR009351">
    <property type="entry name" value="AlkZ-like"/>
</dbReference>
<evidence type="ECO:0000313" key="1">
    <source>
        <dbReference type="EMBL" id="MFC4264864.1"/>
    </source>
</evidence>
<accession>A0ABV8QXE9</accession>
<organism evidence="1 2">
    <name type="scientific">Arthrobacter cryoconiti</name>
    <dbReference type="NCBI Taxonomy" id="748907"/>
    <lineage>
        <taxon>Bacteria</taxon>
        <taxon>Bacillati</taxon>
        <taxon>Actinomycetota</taxon>
        <taxon>Actinomycetes</taxon>
        <taxon>Micrococcales</taxon>
        <taxon>Micrococcaceae</taxon>
        <taxon>Arthrobacter</taxon>
    </lineage>
</organism>